<name>A0A9N9ENA4_9GLOM</name>
<comment type="caution">
    <text evidence="1">The sequence shown here is derived from an EMBL/GenBank/DDBJ whole genome shotgun (WGS) entry which is preliminary data.</text>
</comment>
<feature type="non-terminal residue" evidence="1">
    <location>
        <position position="1"/>
    </location>
</feature>
<dbReference type="Proteomes" id="UP000789342">
    <property type="component" value="Unassembled WGS sequence"/>
</dbReference>
<reference evidence="1" key="1">
    <citation type="submission" date="2021-06" db="EMBL/GenBank/DDBJ databases">
        <authorList>
            <person name="Kallberg Y."/>
            <person name="Tangrot J."/>
            <person name="Rosling A."/>
        </authorList>
    </citation>
    <scope>NUCLEOTIDE SEQUENCE</scope>
    <source>
        <strain evidence="1">CL551</strain>
    </source>
</reference>
<gene>
    <name evidence="1" type="ORF">AMORRO_LOCUS11334</name>
</gene>
<evidence type="ECO:0000313" key="1">
    <source>
        <dbReference type="EMBL" id="CAG8682864.1"/>
    </source>
</evidence>
<organism evidence="1 2">
    <name type="scientific">Acaulospora morrowiae</name>
    <dbReference type="NCBI Taxonomy" id="94023"/>
    <lineage>
        <taxon>Eukaryota</taxon>
        <taxon>Fungi</taxon>
        <taxon>Fungi incertae sedis</taxon>
        <taxon>Mucoromycota</taxon>
        <taxon>Glomeromycotina</taxon>
        <taxon>Glomeromycetes</taxon>
        <taxon>Diversisporales</taxon>
        <taxon>Acaulosporaceae</taxon>
        <taxon>Acaulospora</taxon>
    </lineage>
</organism>
<evidence type="ECO:0000313" key="2">
    <source>
        <dbReference type="Proteomes" id="UP000789342"/>
    </source>
</evidence>
<proteinExistence type="predicted"/>
<sequence length="77" mass="8706">LKDACILLTLSSTQQDTSTEYNDNNSQQKTLTQIISILFDEESELSAVSRMLESLGVYHLSPKEAKEVVGRRVDCWK</sequence>
<dbReference type="EMBL" id="CAJVPV010014156">
    <property type="protein sequence ID" value="CAG8682864.1"/>
    <property type="molecule type" value="Genomic_DNA"/>
</dbReference>
<keyword evidence="2" id="KW-1185">Reference proteome</keyword>
<accession>A0A9N9ENA4</accession>
<dbReference type="AlphaFoldDB" id="A0A9N9ENA4"/>
<dbReference type="OrthoDB" id="407410at2759"/>
<protein>
    <submittedName>
        <fullName evidence="1">15349_t:CDS:1</fullName>
    </submittedName>
</protein>